<feature type="domain" description="SIP-like Rossmann fold" evidence="2">
    <location>
        <begin position="3"/>
        <end position="68"/>
    </location>
</feature>
<evidence type="ECO:0000256" key="1">
    <source>
        <dbReference type="SAM" id="MobiDB-lite"/>
    </source>
</evidence>
<dbReference type="PANTHER" id="PTHR30157:SF0">
    <property type="entry name" value="NADPH-DEPENDENT FERRIC-CHELATE REDUCTASE"/>
    <property type="match status" value="1"/>
</dbReference>
<dbReference type="Pfam" id="PF04954">
    <property type="entry name" value="SIP"/>
    <property type="match status" value="1"/>
</dbReference>
<comment type="caution">
    <text evidence="3">The sequence shown here is derived from an EMBL/GenBank/DDBJ whole genome shotgun (WGS) entry which is preliminary data.</text>
</comment>
<reference evidence="3 4" key="1">
    <citation type="submission" date="2019-04" db="EMBL/GenBank/DDBJ databases">
        <title>Draft genome sequences for three unisolated Alnus-infective Frankia Sp+ strains, AgTrS, AiOr and AvVan, the first sequenced Frankia strains able to sporulate in-planta.</title>
        <authorList>
            <person name="Bethencourt L."/>
            <person name="Vautrin F."/>
            <person name="Taib N."/>
            <person name="Dubost A."/>
            <person name="Castro-Garcia L."/>
            <person name="Imbaud O."/>
            <person name="Abrouk D."/>
            <person name="Fournier P."/>
            <person name="Briolay J."/>
            <person name="Nguyen A."/>
            <person name="Normand P."/>
            <person name="Fernandez M.P."/>
            <person name="Brochier-Armanet C."/>
            <person name="Herrera-Belaroussi A."/>
        </authorList>
    </citation>
    <scope>NUCLEOTIDE SEQUENCE [LARGE SCALE GENOMIC DNA]</scope>
    <source>
        <strain evidence="3 4">AvVan</strain>
    </source>
</reference>
<name>A0A4S5BXD7_9ACTN</name>
<dbReference type="InterPro" id="IPR039261">
    <property type="entry name" value="FNR_nucleotide-bd"/>
</dbReference>
<proteinExistence type="predicted"/>
<gene>
    <name evidence="3" type="ORF">E7Y31_21065</name>
</gene>
<dbReference type="AlphaFoldDB" id="A0A4S5BXD7"/>
<evidence type="ECO:0000313" key="3">
    <source>
        <dbReference type="EMBL" id="THJ37657.1"/>
    </source>
</evidence>
<accession>A0A4S5BXD7</accession>
<sequence>ASTVTWLHRGTRAAGEPLAESVATTALPAGTAAWVACEASAVRRIRRQLLGTGLDRAQVSTRGYWRLGAADHPDHDFGEGEIGDAGPGGEGRRDRLRGALGPLKRRVQDTAREMRATLRDRGDGRPH</sequence>
<dbReference type="EMBL" id="SSXH01000815">
    <property type="protein sequence ID" value="THJ37657.1"/>
    <property type="molecule type" value="Genomic_DNA"/>
</dbReference>
<dbReference type="InterPro" id="IPR039374">
    <property type="entry name" value="SIP_fam"/>
</dbReference>
<evidence type="ECO:0000259" key="2">
    <source>
        <dbReference type="Pfam" id="PF04954"/>
    </source>
</evidence>
<evidence type="ECO:0000313" key="4">
    <source>
        <dbReference type="Proteomes" id="UP000305282"/>
    </source>
</evidence>
<dbReference type="PANTHER" id="PTHR30157">
    <property type="entry name" value="FERRIC REDUCTASE, NADPH-DEPENDENT"/>
    <property type="match status" value="1"/>
</dbReference>
<feature type="region of interest" description="Disordered" evidence="1">
    <location>
        <begin position="69"/>
        <end position="101"/>
    </location>
</feature>
<dbReference type="OrthoDB" id="3211041at2"/>
<dbReference type="Gene3D" id="3.40.50.80">
    <property type="entry name" value="Nucleotide-binding domain of ferredoxin-NADP reductase (FNR) module"/>
    <property type="match status" value="1"/>
</dbReference>
<dbReference type="RefSeq" id="WP_136449496.1">
    <property type="nucleotide sequence ID" value="NZ_SSXH01000815.1"/>
</dbReference>
<dbReference type="InterPro" id="IPR007037">
    <property type="entry name" value="SIP_rossman_dom"/>
</dbReference>
<protein>
    <submittedName>
        <fullName evidence="3">Siderophore-interacting protein</fullName>
    </submittedName>
</protein>
<feature type="compositionally biased region" description="Basic and acidic residues" evidence="1">
    <location>
        <begin position="69"/>
        <end position="78"/>
    </location>
</feature>
<keyword evidence="4" id="KW-1185">Reference proteome</keyword>
<dbReference type="Proteomes" id="UP000305282">
    <property type="component" value="Unassembled WGS sequence"/>
</dbReference>
<feature type="non-terminal residue" evidence="3">
    <location>
        <position position="1"/>
    </location>
</feature>
<organism evidence="3 4">
    <name type="scientific">Candidatus Frankia alpina</name>
    <dbReference type="NCBI Taxonomy" id="2699483"/>
    <lineage>
        <taxon>Bacteria</taxon>
        <taxon>Bacillati</taxon>
        <taxon>Actinomycetota</taxon>
        <taxon>Actinomycetes</taxon>
        <taxon>Frankiales</taxon>
        <taxon>Frankiaceae</taxon>
        <taxon>Frankia</taxon>
    </lineage>
</organism>